<evidence type="ECO:0000313" key="2">
    <source>
        <dbReference type="EMBL" id="KAG4418254.1"/>
    </source>
</evidence>
<feature type="compositionally biased region" description="Polar residues" evidence="1">
    <location>
        <begin position="1"/>
        <end position="16"/>
    </location>
</feature>
<dbReference type="AlphaFoldDB" id="A0A8H7TEC9"/>
<keyword evidence="3" id="KW-1185">Reference proteome</keyword>
<sequence>MVLHNASDSAAQDTFQDSAPSSDSDPYAASGSSSNSSVQNLASTYHIDTSKLPRPLPWIGSLVGYNDELLSKALTKKIAHSSQVLQRPLSQEEVDAFAFWTAKQVSILSYGVPFGVGGGLWRCWSTANEFRMPFYRPNLETFNPQAFPPRMAVLKGNNAIMAWHALRAVLYGGMGNILGQLFFGSYSMSVATVGELGDKRLKPFIDAVKSQAAKQRGSLPNTTGQPGIGQQPGIGVQSRDDASPGTIPMAEQSPDTSWEGMSEKKQPETTPQPKRWPQARPTPAPPPVDESSDQPFGMFDDASPTGGQGVQADIRAAPVTSQGGSAWDRIRRGEQSSTQRTAPITGSQQAQNQNAWSRVQKDGAAISEGYSYSKAEEGDLAKGEAQKEFDARVERERRGGDFAKGSGDQKRW</sequence>
<dbReference type="OrthoDB" id="4204700at2759"/>
<proteinExistence type="predicted"/>
<feature type="compositionally biased region" description="Polar residues" evidence="1">
    <location>
        <begin position="335"/>
        <end position="357"/>
    </location>
</feature>
<accession>A0A8H7TEC9</accession>
<dbReference type="EMBL" id="JAFJYH010000133">
    <property type="protein sequence ID" value="KAG4418254.1"/>
    <property type="molecule type" value="Genomic_DNA"/>
</dbReference>
<dbReference type="Proteomes" id="UP000664132">
    <property type="component" value="Unassembled WGS sequence"/>
</dbReference>
<comment type="caution">
    <text evidence="2">The sequence shown here is derived from an EMBL/GenBank/DDBJ whole genome shotgun (WGS) entry which is preliminary data.</text>
</comment>
<feature type="region of interest" description="Disordered" evidence="1">
    <location>
        <begin position="212"/>
        <end position="412"/>
    </location>
</feature>
<protein>
    <submittedName>
        <fullName evidence="2">Uncharacterized protein</fullName>
    </submittedName>
</protein>
<organism evidence="2 3">
    <name type="scientific">Cadophora malorum</name>
    <dbReference type="NCBI Taxonomy" id="108018"/>
    <lineage>
        <taxon>Eukaryota</taxon>
        <taxon>Fungi</taxon>
        <taxon>Dikarya</taxon>
        <taxon>Ascomycota</taxon>
        <taxon>Pezizomycotina</taxon>
        <taxon>Leotiomycetes</taxon>
        <taxon>Helotiales</taxon>
        <taxon>Ploettnerulaceae</taxon>
        <taxon>Cadophora</taxon>
    </lineage>
</organism>
<evidence type="ECO:0000313" key="3">
    <source>
        <dbReference type="Proteomes" id="UP000664132"/>
    </source>
</evidence>
<evidence type="ECO:0000256" key="1">
    <source>
        <dbReference type="SAM" id="MobiDB-lite"/>
    </source>
</evidence>
<feature type="compositionally biased region" description="Basic and acidic residues" evidence="1">
    <location>
        <begin position="374"/>
        <end position="412"/>
    </location>
</feature>
<name>A0A8H7TEC9_9HELO</name>
<gene>
    <name evidence="2" type="ORF">IFR04_008612</name>
</gene>
<reference evidence="2" key="1">
    <citation type="submission" date="2021-02" db="EMBL/GenBank/DDBJ databases">
        <title>Genome sequence Cadophora malorum strain M34.</title>
        <authorList>
            <person name="Stefanovic E."/>
            <person name="Vu D."/>
            <person name="Scully C."/>
            <person name="Dijksterhuis J."/>
            <person name="Roader J."/>
            <person name="Houbraken J."/>
        </authorList>
    </citation>
    <scope>NUCLEOTIDE SEQUENCE</scope>
    <source>
        <strain evidence="2">M34</strain>
    </source>
</reference>
<feature type="compositionally biased region" description="Low complexity" evidence="1">
    <location>
        <begin position="17"/>
        <end position="37"/>
    </location>
</feature>
<feature type="region of interest" description="Disordered" evidence="1">
    <location>
        <begin position="1"/>
        <end position="37"/>
    </location>
</feature>